<sequence length="734" mass="85662">MRSFSIRTMKRFCFCILPSLLILSLFSFSQENKDDYHVKLPEFTSPPKIDGKLENPLWEEGAVLDTFTQYEPQEGAQPSEKTVVYLGYDKKNLYIAVRCYDSSPGAIRASLCKRDSAYGDDEVTIYLDTFNDKKRAFVFQVNPCGIQTDGIYTETRRRGRGRGGFGFDRNWDTFFLSDAHIDDSGYTVELAIPFKSLRFPNAKSQAWGLQIMRTIRRKNEEIYWRPRSRDINGFLIQSGTLEIDEAIGKGKNFEFMPVFTGLKQSGKKFDPEAGINLKYGITSNMTADIAYNPDFSQVEADMPQVQVNQRYALYYPEKRPFFLEGKDFYDTPLELVYTRKIVDPLWGVKLTGKIGKTTLGFLSTYDKNPPGIDIGEEEEEEDEEEDDNPYNALISVFRLKRDLYSESHIGFIMTDKEMGLPGGSVTDNYNRVLGVDGLFKFKNYYRFSFQFLSSLSKMEDKKTDFVPAMNLSFSRRARHLSLSANWTSIHPDFEASSGYFRRKNIHSLNTRVSYAFLPQNDLIISIRPSFEYRRIYDFDNTLTDEEFEFTGFISGWRQSYLWANISSELERYEGINFRKKNFRASLSSEPFSWLSGRISYSFGNAIKYEDNPYLGYKTSFGSTLTLKPLTNLRLFYDFKHIKFYREKGGEKDYEINIISQRINYQISRYLTLRLITDYDDYEGELYTSILLSYELRPGTVFYLGIDDNQEKDESGIFRRAGRYYFIKFSYWWRI</sequence>
<reference evidence="3" key="1">
    <citation type="journal article" date="2015" name="Nature">
        <title>Complex archaea that bridge the gap between prokaryotes and eukaryotes.</title>
        <authorList>
            <person name="Spang A."/>
            <person name="Saw J.H."/>
            <person name="Jorgensen S.L."/>
            <person name="Zaremba-Niedzwiedzka K."/>
            <person name="Martijn J."/>
            <person name="Lind A.E."/>
            <person name="van Eijk R."/>
            <person name="Schleper C."/>
            <person name="Guy L."/>
            <person name="Ettema T.J."/>
        </authorList>
    </citation>
    <scope>NUCLEOTIDE SEQUENCE</scope>
</reference>
<dbReference type="AlphaFoldDB" id="A0A0F9UVM7"/>
<proteinExistence type="predicted"/>
<dbReference type="CDD" id="cd09618">
    <property type="entry name" value="CBM9_like_2"/>
    <property type="match status" value="1"/>
</dbReference>
<dbReference type="EMBL" id="LAZR01000793">
    <property type="protein sequence ID" value="KKN57703.1"/>
    <property type="molecule type" value="Genomic_DNA"/>
</dbReference>
<feature type="domain" description="Carbohydrate-binding" evidence="1">
    <location>
        <begin position="49"/>
        <end position="212"/>
    </location>
</feature>
<name>A0A0F9UVM7_9ZZZZ</name>
<gene>
    <name evidence="3" type="ORF">LCGC14_0559510</name>
</gene>
<dbReference type="Gene3D" id="2.60.40.1190">
    <property type="match status" value="1"/>
</dbReference>
<evidence type="ECO:0000259" key="1">
    <source>
        <dbReference type="Pfam" id="PF06452"/>
    </source>
</evidence>
<accession>A0A0F9UVM7</accession>
<dbReference type="GO" id="GO:0030246">
    <property type="term" value="F:carbohydrate binding"/>
    <property type="evidence" value="ECO:0007669"/>
    <property type="project" value="InterPro"/>
</dbReference>
<dbReference type="InterPro" id="IPR010502">
    <property type="entry name" value="Carb-bd_dom_fam9"/>
</dbReference>
<dbReference type="SUPFAM" id="SSF49344">
    <property type="entry name" value="CBD9-like"/>
    <property type="match status" value="1"/>
</dbReference>
<dbReference type="GO" id="GO:0016052">
    <property type="term" value="P:carbohydrate catabolic process"/>
    <property type="evidence" value="ECO:0007669"/>
    <property type="project" value="InterPro"/>
</dbReference>
<evidence type="ECO:0000259" key="2">
    <source>
        <dbReference type="Pfam" id="PF19313"/>
    </source>
</evidence>
<comment type="caution">
    <text evidence="3">The sequence shown here is derived from an EMBL/GenBank/DDBJ whole genome shotgun (WGS) entry which is preliminary data.</text>
</comment>
<dbReference type="Pfam" id="PF06452">
    <property type="entry name" value="CBM9_1"/>
    <property type="match status" value="1"/>
</dbReference>
<dbReference type="InterPro" id="IPR045670">
    <property type="entry name" value="DUF5916"/>
</dbReference>
<feature type="domain" description="DUF5916" evidence="2">
    <location>
        <begin position="264"/>
        <end position="341"/>
    </location>
</feature>
<protein>
    <submittedName>
        <fullName evidence="3">Uncharacterized protein</fullName>
    </submittedName>
</protein>
<dbReference type="GO" id="GO:0004553">
    <property type="term" value="F:hydrolase activity, hydrolyzing O-glycosyl compounds"/>
    <property type="evidence" value="ECO:0007669"/>
    <property type="project" value="InterPro"/>
</dbReference>
<organism evidence="3">
    <name type="scientific">marine sediment metagenome</name>
    <dbReference type="NCBI Taxonomy" id="412755"/>
    <lineage>
        <taxon>unclassified sequences</taxon>
        <taxon>metagenomes</taxon>
        <taxon>ecological metagenomes</taxon>
    </lineage>
</organism>
<dbReference type="Pfam" id="PF19313">
    <property type="entry name" value="DUF5916"/>
    <property type="match status" value="1"/>
</dbReference>
<evidence type="ECO:0000313" key="3">
    <source>
        <dbReference type="EMBL" id="KKN57703.1"/>
    </source>
</evidence>